<sequence>MTAYDMNPPPATDPRRAAELRAYLRRLAPVLTPQWEPTAGRDDFGSALQEIAARLAEETTVRLDRTAGRDALAFVDFLGLPPDPPHAATGVLILVVADNHPAAVQMAARTQITTDAGQSFETTRALRAVPGRIADLIAVDPATDRIEPAPAEVVLPEPPVLAPGYQVVTFAAAASQTVQLSPAVGLAAGDLLRIGTAAYRVADADKNGLVTLLDPLQAAAPAESAVTRIGSLESFALRDLQSHALYIGHKDLFNLNQPATITLAFAPPSLAGRLTGLDIDYAIWGTRDGAAGPGWQPLDLLGTQGCGIRLAKSWPGSTGELKIGGRRSRWVRARLRTSMSGRSRVIDAASQISVGVATPAGSRVGTGSRTIARAAHNNTPLSTTKRFLPFGPEPLRFDEFALAAPEALTKKGATVTLDVTLSEASLTSFDITETDDPTVFGGYGTSGTGYLESITLGPGDFQWHELRPADGQGRPLLLATPPAAAGVTGASADVVVIREANGDRWAARLTRADGSLATGWQKMPPLAASAPAGRLVLAPVPAGTVGVTAILLDVSDGGLRTLQLDDRALVRTEWMSPSAAAGPRLLAGTERIFAVQGAGWPARPQGNAFEIVALDQDGAFWLGTAAGVSAGLPLVLTWRPLATRPAATLDARPVVTRYDAGDGRLWLWIAYAGSDGELHGLVFDGDQTEHIPVGRSLVPGTALHSNPSVLGADRHPVTVALGPESADAEIWLGANRTVHVPLPAVPTARPPLLLRTGAAAAPLEIVVPGIGERVFRSSLSLPVADYALHDGVGLDHPDTAHWLEITDDPTDPTASAMVELPAASRRIKIGNLRTYQVDGASLTPGQTLRFWRLIRVSDAARTASFDTASNRRLLHLHPGDTVTKPGHSLIIGNASYPVDAINGKIATLRLPVLGTDAAPRYRPARVLAMGPVTEEDLGTLVELGVDATLEPSAELRFGGGADPGAQRAAAQQNNATALWVRLSKAWRTRPPDAGRAVIVRTAGTPVWTADAFARGYQNPELSWEYFTSQGWRALETGFVDLTRNLSTGGTITFVVPEDLTTTEIGGTQDYWIRTRLIGGDYGRPRYVVNSTTVDGRQIQSVTVDNSELHPPEIVAIEARFELATLIAPDAVLVENNLDVRDETDASAAATARFELFQGVTALDPAAAERAIYLGLTASPGQGSLVVLADVADQAGTGPVRVDLRTADGWRPVSVDDGTRALRGRGLLTMTLDVDPVLVRLFGRDRVWLRLRPEVAGSPEPWAPIVDRLLVNAVGITHARTVVNEVVGSSVGEPCLTLALAETPVLPDTVELRVRESLGDEEQALLTARAGAVPAILSDLELLPGTWVLWTRVDSLIGQDGDARVYLLDPGSGRVRFGDGRTGKIPPAGRDNIRCFGYQQGGGAEGNQPAWKAAKLASAVEGVDTVQLPIDTAGGFAAPPPESLMATAAHRIRHAGRALSIADLEALTVASSADIVRARCAGPAGPRRPIRVTIAVRGGARCPVPTLAQRAAVAATLRAAGWGGLGADSIAVTGPVFVPVAVRAHLVAPADRLAEVERAADDALTTLFDPIAGGPDGTGWPFGRRPVPADLLRTLSTIAGVDRVESVEITPRGGVSLDRMPADGLACAEVTDIAVVVDPLESTS</sequence>
<organism evidence="1 2">
    <name type="scientific">Couchioplanes caeruleus subsp. caeruleus</name>
    <dbReference type="NCBI Taxonomy" id="56427"/>
    <lineage>
        <taxon>Bacteria</taxon>
        <taxon>Bacillati</taxon>
        <taxon>Actinomycetota</taxon>
        <taxon>Actinomycetes</taxon>
        <taxon>Micromonosporales</taxon>
        <taxon>Micromonosporaceae</taxon>
        <taxon>Couchioplanes</taxon>
    </lineage>
</organism>
<accession>A0A1K0GXN4</accession>
<proteinExistence type="predicted"/>
<protein>
    <submittedName>
        <fullName evidence="1">Uncharacterized protein</fullName>
    </submittedName>
</protein>
<name>A0A1K0GXN4_9ACTN</name>
<dbReference type="Proteomes" id="UP000182486">
    <property type="component" value="Unassembled WGS sequence"/>
</dbReference>
<evidence type="ECO:0000313" key="2">
    <source>
        <dbReference type="Proteomes" id="UP000182486"/>
    </source>
</evidence>
<keyword evidence="2" id="KW-1185">Reference proteome</keyword>
<comment type="caution">
    <text evidence="1">The sequence shown here is derived from an EMBL/GenBank/DDBJ whole genome shotgun (WGS) entry which is preliminary data.</text>
</comment>
<evidence type="ECO:0000313" key="1">
    <source>
        <dbReference type="EMBL" id="OJF14195.1"/>
    </source>
</evidence>
<reference evidence="1 2" key="1">
    <citation type="submission" date="2016-09" db="EMBL/GenBank/DDBJ databases">
        <title>Couchioplanes caeruleus draft genome sequence.</title>
        <authorList>
            <person name="Sheehan J."/>
            <person name="Caffrey P."/>
        </authorList>
    </citation>
    <scope>NUCLEOTIDE SEQUENCE [LARGE SCALE GENOMIC DNA]</scope>
    <source>
        <strain evidence="1 2">DSM 43634</strain>
    </source>
</reference>
<dbReference type="RefSeq" id="WP_071805064.1">
    <property type="nucleotide sequence ID" value="NZ_MEIA01000109.1"/>
</dbReference>
<dbReference type="EMBL" id="MEIA01000109">
    <property type="protein sequence ID" value="OJF14195.1"/>
    <property type="molecule type" value="Genomic_DNA"/>
</dbReference>
<gene>
    <name evidence="1" type="ORF">BG844_11090</name>
</gene>